<accession>A0A834X2X1</accession>
<evidence type="ECO:0000313" key="1">
    <source>
        <dbReference type="EMBL" id="KAF7836533.1"/>
    </source>
</evidence>
<organism evidence="1 2">
    <name type="scientific">Senna tora</name>
    <dbReference type="NCBI Taxonomy" id="362788"/>
    <lineage>
        <taxon>Eukaryota</taxon>
        <taxon>Viridiplantae</taxon>
        <taxon>Streptophyta</taxon>
        <taxon>Embryophyta</taxon>
        <taxon>Tracheophyta</taxon>
        <taxon>Spermatophyta</taxon>
        <taxon>Magnoliopsida</taxon>
        <taxon>eudicotyledons</taxon>
        <taxon>Gunneridae</taxon>
        <taxon>Pentapetalae</taxon>
        <taxon>rosids</taxon>
        <taxon>fabids</taxon>
        <taxon>Fabales</taxon>
        <taxon>Fabaceae</taxon>
        <taxon>Caesalpinioideae</taxon>
        <taxon>Cassia clade</taxon>
        <taxon>Senna</taxon>
    </lineage>
</organism>
<dbReference type="Proteomes" id="UP000634136">
    <property type="component" value="Unassembled WGS sequence"/>
</dbReference>
<reference evidence="1" key="1">
    <citation type="submission" date="2020-09" db="EMBL/GenBank/DDBJ databases">
        <title>Genome-Enabled Discovery of Anthraquinone Biosynthesis in Senna tora.</title>
        <authorList>
            <person name="Kang S.-H."/>
            <person name="Pandey R.P."/>
            <person name="Lee C.-M."/>
            <person name="Sim J.-S."/>
            <person name="Jeong J.-T."/>
            <person name="Choi B.-S."/>
            <person name="Jung M."/>
            <person name="Ginzburg D."/>
            <person name="Zhao K."/>
            <person name="Won S.Y."/>
            <person name="Oh T.-J."/>
            <person name="Yu Y."/>
            <person name="Kim N.-H."/>
            <person name="Lee O.R."/>
            <person name="Lee T.-H."/>
            <person name="Bashyal P."/>
            <person name="Kim T.-S."/>
            <person name="Lee W.-H."/>
            <person name="Kawkins C."/>
            <person name="Kim C.-K."/>
            <person name="Kim J.S."/>
            <person name="Ahn B.O."/>
            <person name="Rhee S.Y."/>
            <person name="Sohng J.K."/>
        </authorList>
    </citation>
    <scope>NUCLEOTIDE SEQUENCE</scope>
    <source>
        <tissue evidence="1">Leaf</tissue>
    </source>
</reference>
<gene>
    <name evidence="1" type="ORF">G2W53_011392</name>
</gene>
<name>A0A834X2X1_9FABA</name>
<comment type="caution">
    <text evidence="1">The sequence shown here is derived from an EMBL/GenBank/DDBJ whole genome shotgun (WGS) entry which is preliminary data.</text>
</comment>
<protein>
    <submittedName>
        <fullName evidence="1">Uncharacterized protein</fullName>
    </submittedName>
</protein>
<sequence length="38" mass="4019">MGLGPLSFFGQWAPCKHHSDGTIGILGRAPRKQKGPDG</sequence>
<dbReference type="AlphaFoldDB" id="A0A834X2X1"/>
<proteinExistence type="predicted"/>
<dbReference type="EMBL" id="JAAIUW010000004">
    <property type="protein sequence ID" value="KAF7836533.1"/>
    <property type="molecule type" value="Genomic_DNA"/>
</dbReference>
<evidence type="ECO:0000313" key="2">
    <source>
        <dbReference type="Proteomes" id="UP000634136"/>
    </source>
</evidence>
<keyword evidence="2" id="KW-1185">Reference proteome</keyword>